<sequence>YDASYDVWGPTVQLEDQIVISGLASAGGDSGALLLDENKNIVGLFWGGSDTHAIGSPIGAILSELNIRFELTPVPATSTSTSTTTTLAPIHMRGLEITELGEVTAALKGDELLVLVSDPSRVPINKKIVVGGAYLVSAFPIRGQVMFTMPGTLVVGDDQAPWFICGVPAGLTLTGTALAVKTAPSSSSIRVDIQHSGNCGLNWASIYSIRPSISSGNRCGTGGSLSTTYIEQGSILRLDIDQVGSSVAGADLTVSLRV</sequence>
<proteinExistence type="predicted"/>
<gene>
    <name evidence="1" type="ORF">S01H1_55321</name>
</gene>
<comment type="caution">
    <text evidence="1">The sequence shown here is derived from an EMBL/GenBank/DDBJ whole genome shotgun (WGS) entry which is preliminary data.</text>
</comment>
<feature type="non-terminal residue" evidence="1">
    <location>
        <position position="1"/>
    </location>
</feature>
<evidence type="ECO:0000313" key="1">
    <source>
        <dbReference type="EMBL" id="GAG24370.1"/>
    </source>
</evidence>
<organism evidence="1">
    <name type="scientific">marine sediment metagenome</name>
    <dbReference type="NCBI Taxonomy" id="412755"/>
    <lineage>
        <taxon>unclassified sequences</taxon>
        <taxon>metagenomes</taxon>
        <taxon>ecological metagenomes</taxon>
    </lineage>
</organism>
<feature type="non-terminal residue" evidence="1">
    <location>
        <position position="258"/>
    </location>
</feature>
<dbReference type="EMBL" id="BARS01035953">
    <property type="protein sequence ID" value="GAG24370.1"/>
    <property type="molecule type" value="Genomic_DNA"/>
</dbReference>
<name>X0W1E3_9ZZZZ</name>
<reference evidence="1" key="1">
    <citation type="journal article" date="2014" name="Front. Microbiol.">
        <title>High frequency of phylogenetically diverse reductive dehalogenase-homologous genes in deep subseafloor sedimentary metagenomes.</title>
        <authorList>
            <person name="Kawai M."/>
            <person name="Futagami T."/>
            <person name="Toyoda A."/>
            <person name="Takaki Y."/>
            <person name="Nishi S."/>
            <person name="Hori S."/>
            <person name="Arai W."/>
            <person name="Tsubouchi T."/>
            <person name="Morono Y."/>
            <person name="Uchiyama I."/>
            <person name="Ito T."/>
            <person name="Fujiyama A."/>
            <person name="Inagaki F."/>
            <person name="Takami H."/>
        </authorList>
    </citation>
    <scope>NUCLEOTIDE SEQUENCE</scope>
    <source>
        <strain evidence="1">Expedition CK06-06</strain>
    </source>
</reference>
<protein>
    <submittedName>
        <fullName evidence="1">Uncharacterized protein</fullName>
    </submittedName>
</protein>
<accession>X0W1E3</accession>
<dbReference type="AlphaFoldDB" id="X0W1E3"/>